<name>D9PLB5_9ZZZZ</name>
<evidence type="ECO:0000313" key="1">
    <source>
        <dbReference type="EMBL" id="EFK95660.1"/>
    </source>
</evidence>
<gene>
    <name evidence="1" type="ORF">LDC_2338</name>
</gene>
<proteinExistence type="predicted"/>
<comment type="caution">
    <text evidence="1">The sequence shown here is derived from an EMBL/GenBank/DDBJ whole genome shotgun (WGS) entry which is preliminary data.</text>
</comment>
<organism evidence="1">
    <name type="scientific">sediment metagenome</name>
    <dbReference type="NCBI Taxonomy" id="749907"/>
    <lineage>
        <taxon>unclassified sequences</taxon>
        <taxon>metagenomes</taxon>
        <taxon>ecological metagenomes</taxon>
    </lineage>
</organism>
<sequence>MQMQENEKLFFRQLKHPKAPLAISSENQKAVNRIESKSVKGIKHTDSLKSLNTGADENLFSARTVFPFVLFADTLKIDRQKLTIVHNELLWASRTNSIRLKDIRNVESDIGPLFGTITITSSNFLNNTQTIKYLRHKDIIKAQRLLQGFMIAHEAKIDTDDIEQGELLKLLYSLGQENRD</sequence>
<reference evidence="1" key="1">
    <citation type="submission" date="2010-07" db="EMBL/GenBank/DDBJ databases">
        <authorList>
            <consortium name="CONSOLIDER consortium CSD2007-00005"/>
            <person name="Guazzaroni M.-E."/>
            <person name="Richter M."/>
            <person name="Garcia-Salamanca A."/>
            <person name="Yarza P."/>
            <person name="Ferrer M."/>
        </authorList>
    </citation>
    <scope>NUCLEOTIDE SEQUENCE</scope>
</reference>
<accession>D9PLB5</accession>
<dbReference type="AlphaFoldDB" id="D9PLB5"/>
<reference evidence="1" key="2">
    <citation type="journal article" date="2011" name="Microb. Ecol.">
        <title>Taxonomic and Functional Metagenomic Profiling of the Microbial Community in the Anoxic Sediment of a Sub-saline Shallow Lake (Laguna de Carrizo, Central Spain).</title>
        <authorList>
            <person name="Ferrer M."/>
            <person name="Guazzaroni M.E."/>
            <person name="Richter M."/>
            <person name="Garcia-Salamanca A."/>
            <person name="Yarza P."/>
            <person name="Suarez-Suarez A."/>
            <person name="Solano J."/>
            <person name="Alcaide M."/>
            <person name="van Dillewijn P."/>
            <person name="Molina-Henares M.A."/>
            <person name="Lopez-Cortes N."/>
            <person name="Al-Ramahi Y."/>
            <person name="Guerrero C."/>
            <person name="Acosta A."/>
            <person name="de Eugenio L.I."/>
            <person name="Martinez V."/>
            <person name="Marques S."/>
            <person name="Rojo F."/>
            <person name="Santero E."/>
            <person name="Genilloud O."/>
            <person name="Perez-Perez J."/>
            <person name="Rossello-Mora R."/>
            <person name="Ramos J.L."/>
        </authorList>
    </citation>
    <scope>NUCLEOTIDE SEQUENCE</scope>
</reference>
<dbReference type="EMBL" id="ADZX01000706">
    <property type="protein sequence ID" value="EFK95660.1"/>
    <property type="molecule type" value="Genomic_DNA"/>
</dbReference>
<protein>
    <submittedName>
        <fullName evidence="1">Uncharacterized protein</fullName>
    </submittedName>
</protein>